<accession>A0AAV8PDK0</accession>
<dbReference type="PANTHER" id="PTHR46666:SF2">
    <property type="entry name" value="60S RIBOSOMAL L18A-LIKE PROTEIN"/>
    <property type="match status" value="1"/>
</dbReference>
<sequence length="285" mass="31887">MALLYKEKEGGEKGGGPQPDHRADAVEHNFSVLCVVVLACFQDDLGLFCIARFSPFLLGFGAKDDHPEDERDGGDGVPWPAFGPLSHLDDKRQEKKAVFLSSLRLKACKKREASEILPDLESKKQKGFDCKKRTEGFLEKRNKLFHHTITRCAKIYRGQELLISPKSNPRIQTDCLFDLAVHAYMAKGTYSDCKDCGGKYVLIRDEEDPRLALFEKPLPCYGCGIGWSSLLLGFLCPLIWYCAATLYLCRYYNKDPRERIGLAASAIAALVCTIIILITLAAIFL</sequence>
<gene>
    <name evidence="3" type="ORF">OPV22_021928</name>
</gene>
<keyword evidence="2" id="KW-0812">Transmembrane</keyword>
<keyword evidence="2" id="KW-0472">Membrane</keyword>
<dbReference type="Proteomes" id="UP001222027">
    <property type="component" value="Unassembled WGS sequence"/>
</dbReference>
<dbReference type="EMBL" id="JAQQAF010000006">
    <property type="protein sequence ID" value="KAJ8478201.1"/>
    <property type="molecule type" value="Genomic_DNA"/>
</dbReference>
<dbReference type="PANTHER" id="PTHR46666">
    <property type="entry name" value="60S RIBOSOMAL L18A-LIKE PROTEIN"/>
    <property type="match status" value="1"/>
</dbReference>
<comment type="caution">
    <text evidence="3">The sequence shown here is derived from an EMBL/GenBank/DDBJ whole genome shotgun (WGS) entry which is preliminary data.</text>
</comment>
<proteinExistence type="predicted"/>
<evidence type="ECO:0000256" key="1">
    <source>
        <dbReference type="SAM" id="MobiDB-lite"/>
    </source>
</evidence>
<dbReference type="AlphaFoldDB" id="A0AAV8PDK0"/>
<keyword evidence="4" id="KW-1185">Reference proteome</keyword>
<keyword evidence="2" id="KW-1133">Transmembrane helix</keyword>
<evidence type="ECO:0000313" key="3">
    <source>
        <dbReference type="EMBL" id="KAJ8478201.1"/>
    </source>
</evidence>
<feature type="region of interest" description="Disordered" evidence="1">
    <location>
        <begin position="1"/>
        <end position="22"/>
    </location>
</feature>
<evidence type="ECO:0000313" key="4">
    <source>
        <dbReference type="Proteomes" id="UP001222027"/>
    </source>
</evidence>
<feature type="transmembrane region" description="Helical" evidence="2">
    <location>
        <begin position="225"/>
        <end position="248"/>
    </location>
</feature>
<feature type="transmembrane region" description="Helical" evidence="2">
    <location>
        <begin position="260"/>
        <end position="284"/>
    </location>
</feature>
<feature type="compositionally biased region" description="Basic and acidic residues" evidence="1">
    <location>
        <begin position="1"/>
        <end position="12"/>
    </location>
</feature>
<reference evidence="3 4" key="1">
    <citation type="submission" date="2022-12" db="EMBL/GenBank/DDBJ databases">
        <title>Chromosome-scale assembly of the Ensete ventricosum genome.</title>
        <authorList>
            <person name="Dussert Y."/>
            <person name="Stocks J."/>
            <person name="Wendawek A."/>
            <person name="Woldeyes F."/>
            <person name="Nichols R.A."/>
            <person name="Borrell J.S."/>
        </authorList>
    </citation>
    <scope>NUCLEOTIDE SEQUENCE [LARGE SCALE GENOMIC DNA]</scope>
    <source>
        <strain evidence="4">cv. Maze</strain>
        <tissue evidence="3">Seeds</tissue>
    </source>
</reference>
<protein>
    <submittedName>
        <fullName evidence="3">Uncharacterized protein</fullName>
    </submittedName>
</protein>
<name>A0AAV8PDK0_ENSVE</name>
<evidence type="ECO:0000256" key="2">
    <source>
        <dbReference type="SAM" id="Phobius"/>
    </source>
</evidence>
<organism evidence="3 4">
    <name type="scientific">Ensete ventricosum</name>
    <name type="common">Abyssinian banana</name>
    <name type="synonym">Musa ensete</name>
    <dbReference type="NCBI Taxonomy" id="4639"/>
    <lineage>
        <taxon>Eukaryota</taxon>
        <taxon>Viridiplantae</taxon>
        <taxon>Streptophyta</taxon>
        <taxon>Embryophyta</taxon>
        <taxon>Tracheophyta</taxon>
        <taxon>Spermatophyta</taxon>
        <taxon>Magnoliopsida</taxon>
        <taxon>Liliopsida</taxon>
        <taxon>Zingiberales</taxon>
        <taxon>Musaceae</taxon>
        <taxon>Ensete</taxon>
    </lineage>
</organism>